<protein>
    <submittedName>
        <fullName evidence="1">Uncharacterized protein</fullName>
    </submittedName>
</protein>
<name>M7ZVT7_TRIUA</name>
<reference evidence="1" key="1">
    <citation type="journal article" date="2013" name="Nature">
        <title>Draft genome of the wheat A-genome progenitor Triticum urartu.</title>
        <authorList>
            <person name="Ling H.Q."/>
            <person name="Zhao S."/>
            <person name="Liu D."/>
            <person name="Wang J."/>
            <person name="Sun H."/>
            <person name="Zhang C."/>
            <person name="Fan H."/>
            <person name="Li D."/>
            <person name="Dong L."/>
            <person name="Tao Y."/>
            <person name="Gao C."/>
            <person name="Wu H."/>
            <person name="Li Y."/>
            <person name="Cui Y."/>
            <person name="Guo X."/>
            <person name="Zheng S."/>
            <person name="Wang B."/>
            <person name="Yu K."/>
            <person name="Liang Q."/>
            <person name="Yang W."/>
            <person name="Lou X."/>
            <person name="Chen J."/>
            <person name="Feng M."/>
            <person name="Jian J."/>
            <person name="Zhang X."/>
            <person name="Luo G."/>
            <person name="Jiang Y."/>
            <person name="Liu J."/>
            <person name="Wang Z."/>
            <person name="Sha Y."/>
            <person name="Zhang B."/>
            <person name="Wu H."/>
            <person name="Tang D."/>
            <person name="Shen Q."/>
            <person name="Xue P."/>
            <person name="Zou S."/>
            <person name="Wang X."/>
            <person name="Liu X."/>
            <person name="Wang F."/>
            <person name="Yang Y."/>
            <person name="An X."/>
            <person name="Dong Z."/>
            <person name="Zhang K."/>
            <person name="Zhang X."/>
            <person name="Luo M.C."/>
            <person name="Dvorak J."/>
            <person name="Tong Y."/>
            <person name="Wang J."/>
            <person name="Yang H."/>
            <person name="Li Z."/>
            <person name="Wang D."/>
            <person name="Zhang A."/>
            <person name="Wang J."/>
        </authorList>
    </citation>
    <scope>NUCLEOTIDE SEQUENCE</scope>
</reference>
<organism evidence="1">
    <name type="scientific">Triticum urartu</name>
    <name type="common">Red wild einkorn</name>
    <name type="synonym">Crithodium urartu</name>
    <dbReference type="NCBI Taxonomy" id="4572"/>
    <lineage>
        <taxon>Eukaryota</taxon>
        <taxon>Viridiplantae</taxon>
        <taxon>Streptophyta</taxon>
        <taxon>Embryophyta</taxon>
        <taxon>Tracheophyta</taxon>
        <taxon>Spermatophyta</taxon>
        <taxon>Magnoliopsida</taxon>
        <taxon>Liliopsida</taxon>
        <taxon>Poales</taxon>
        <taxon>Poaceae</taxon>
        <taxon>BOP clade</taxon>
        <taxon>Pooideae</taxon>
        <taxon>Triticodae</taxon>
        <taxon>Triticeae</taxon>
        <taxon>Triticinae</taxon>
        <taxon>Triticum</taxon>
    </lineage>
</organism>
<dbReference type="AlphaFoldDB" id="M7ZVT7"/>
<dbReference type="PANTHER" id="PTHR31549:SF196">
    <property type="match status" value="1"/>
</dbReference>
<proteinExistence type="predicted"/>
<dbReference type="InterPro" id="IPR004158">
    <property type="entry name" value="DUF247_pln"/>
</dbReference>
<gene>
    <name evidence="1" type="ORF">TRIUR3_01822</name>
</gene>
<evidence type="ECO:0000313" key="1">
    <source>
        <dbReference type="EMBL" id="EMS52234.1"/>
    </source>
</evidence>
<accession>M7ZVT7</accession>
<dbReference type="Pfam" id="PF03140">
    <property type="entry name" value="DUF247"/>
    <property type="match status" value="1"/>
</dbReference>
<sequence>MEAPYDYQLAVADYYWEGRPAVDPNVWVPGVPLEMTVAPTASQSGLVDGSPGRPQLKLIEEESIDHHYAVEVFKQAAQSLQEERDKMETKIHMFPPSMGDLAAKYAFPKVVAIGPYHHGRTPALRQMESTKHVAAWHFINDSGRLVEEVYGAVCAVADEARSHYDEDKVRAFGDDDFNPMMFYDGCFLLQFLLHWVDEAVDPLLKDAFSSNCTSISYDIALLENQLPWVVVQELMRFMPTPPDLVRFTTDWKATMQPTVPLVDNSPLAWDDSYTPLHLLELLRYYIVGSTTETPAEPDLHKNAEKISISVSAMELAEIGIEITATKPTADLKEMGVNDKPLLTGELLLAPLSLDDANASFLVNMAVLELCTTPDFSVEVEEKSAVCSYLCLLGMVTDSEEDVQQLRKKGILLGGAGLSNKDALELLNRVENRLRPGTHYMRTMVLIENYRKKRPRRIKFHKFHYNYRKAIILTLSGIAGLASFLGALKSLNSIFALRHGWMLQTTTKNDVTVLKGKTINATTILTEMLQPPMKDVATDDMTYYNQWGRHVTTGKTNVATEMLQPPMKDVATDDMTYYNQWGRHVTTGKTNVATARQLRSAAVAGFSCRHYGLAARVACLTAIMGLLEAAQLGFQREKEHMLVQARMSTGTGSARATLDLFNRMTEEELEAFLSSMINDKKDPTEMEYEFEATTAFEFGTTSDAPPSKKKKTTPLQHLWGIIQGEDDVVMTNGKATVPKDNHQVMRNKWEKAHAARDAVATKMSSTWTGIFSVRENKKEGRYKLMLDLQKERMEWDPKRAEKKLEIDRKTIELEKQQVAIKWEL</sequence>
<dbReference type="eggNOG" id="ENOG502RRN7">
    <property type="taxonomic scope" value="Eukaryota"/>
</dbReference>
<dbReference type="STRING" id="4572.M7ZVT7"/>
<dbReference type="EMBL" id="KD210007">
    <property type="protein sequence ID" value="EMS52234.1"/>
    <property type="molecule type" value="Genomic_DNA"/>
</dbReference>
<dbReference type="PANTHER" id="PTHR31549">
    <property type="entry name" value="PROTEIN, PUTATIVE (DUF247)-RELATED-RELATED"/>
    <property type="match status" value="1"/>
</dbReference>